<name>A0ABP0CUE7_9PEZI</name>
<organism evidence="3 4">
    <name type="scientific">Sporothrix bragantina</name>
    <dbReference type="NCBI Taxonomy" id="671064"/>
    <lineage>
        <taxon>Eukaryota</taxon>
        <taxon>Fungi</taxon>
        <taxon>Dikarya</taxon>
        <taxon>Ascomycota</taxon>
        <taxon>Pezizomycotina</taxon>
        <taxon>Sordariomycetes</taxon>
        <taxon>Sordariomycetidae</taxon>
        <taxon>Ophiostomatales</taxon>
        <taxon>Ophiostomataceae</taxon>
        <taxon>Sporothrix</taxon>
    </lineage>
</organism>
<protein>
    <recommendedName>
        <fullName evidence="2">HTH APSES-type domain-containing protein</fullName>
    </recommendedName>
</protein>
<dbReference type="SUPFAM" id="SSF54616">
    <property type="entry name" value="DNA-binding domain of Mlu1-box binding protein MBP1"/>
    <property type="match status" value="1"/>
</dbReference>
<accession>A0ABP0CUE7</accession>
<feature type="compositionally biased region" description="Basic and acidic residues" evidence="1">
    <location>
        <begin position="296"/>
        <end position="310"/>
    </location>
</feature>
<feature type="region of interest" description="Disordered" evidence="1">
    <location>
        <begin position="425"/>
        <end position="469"/>
    </location>
</feature>
<proteinExistence type="predicted"/>
<evidence type="ECO:0000259" key="2">
    <source>
        <dbReference type="PROSITE" id="PS51299"/>
    </source>
</evidence>
<dbReference type="PANTHER" id="PTHR43828">
    <property type="entry name" value="ASPARAGINASE"/>
    <property type="match status" value="1"/>
</dbReference>
<sequence>MPSPATVYSENLYPMESQHLMGGSGSQQGPFVEFVPAHPKGIIRFRPFDNGLDATARESIKKFQIYPAGHIEDFCRHIPYASGKKDFFEKTGRESFEVFQYVFKVPGDDKEYHVMWDYNIGLVRMTPFFKCCKYSKTTPAKMLNLNPGLRDITHSITGGSIMAQGYWMPFTCAKAVCATFCYHIAGALIPIFGPDFPSECLPPQSTDFARMVIDQALVIEATRETHIMREIYLRNPDEGVMPPVGTSEDARSVAKRPRWEPQMTSMSAPVSRPVSRRWETTGTNFHTGRPVPTPSHRSERRNSIAGDEHQSSQQTHLEPSYCYPSPPRRLYAELYYAEADPNRPPPLTESVVKDEEAYVMGLPSGKTATSDGAEDAAVQQTQPRTTTRRRRIKVRGSGLGSSSSSWNVKDVDAAEVLVNFSVKVKSSKGKDQECDSDTEGSKTAKPRFNGSIASLLCDDEVPRRKRRKS</sequence>
<dbReference type="InterPro" id="IPR051642">
    <property type="entry name" value="SWI6-like"/>
</dbReference>
<gene>
    <name evidence="3" type="ORF">SBRCBS47491_009211</name>
</gene>
<dbReference type="PANTHER" id="PTHR43828:SF5">
    <property type="entry name" value="TRANSCRIPTIONAL REPRESSOR XBP1"/>
    <property type="match status" value="1"/>
</dbReference>
<dbReference type="Gene3D" id="3.10.260.10">
    <property type="entry name" value="Transcription regulator HTH, APSES-type DNA-binding domain"/>
    <property type="match status" value="1"/>
</dbReference>
<dbReference type="InterPro" id="IPR003163">
    <property type="entry name" value="Tscrpt_reg_HTH_APSES-type"/>
</dbReference>
<feature type="domain" description="HTH APSES-type" evidence="2">
    <location>
        <begin position="85"/>
        <end position="203"/>
    </location>
</feature>
<evidence type="ECO:0000256" key="1">
    <source>
        <dbReference type="SAM" id="MobiDB-lite"/>
    </source>
</evidence>
<feature type="region of interest" description="Disordered" evidence="1">
    <location>
        <begin position="362"/>
        <end position="406"/>
    </location>
</feature>
<feature type="region of interest" description="Disordered" evidence="1">
    <location>
        <begin position="239"/>
        <end position="324"/>
    </location>
</feature>
<comment type="caution">
    <text evidence="3">The sequence shown here is derived from an EMBL/GenBank/DDBJ whole genome shotgun (WGS) entry which is preliminary data.</text>
</comment>
<reference evidence="3 4" key="1">
    <citation type="submission" date="2024-01" db="EMBL/GenBank/DDBJ databases">
        <authorList>
            <person name="Allen C."/>
            <person name="Tagirdzhanova G."/>
        </authorList>
    </citation>
    <scope>NUCLEOTIDE SEQUENCE [LARGE SCALE GENOMIC DNA]</scope>
</reference>
<evidence type="ECO:0000313" key="3">
    <source>
        <dbReference type="EMBL" id="CAK7235200.1"/>
    </source>
</evidence>
<dbReference type="Proteomes" id="UP001642406">
    <property type="component" value="Unassembled WGS sequence"/>
</dbReference>
<dbReference type="PROSITE" id="PS51299">
    <property type="entry name" value="HTH_APSES"/>
    <property type="match status" value="1"/>
</dbReference>
<keyword evidence="4" id="KW-1185">Reference proteome</keyword>
<dbReference type="InterPro" id="IPR036887">
    <property type="entry name" value="HTH_APSES_sf"/>
</dbReference>
<dbReference type="EMBL" id="CAWUHC010000138">
    <property type="protein sequence ID" value="CAK7235200.1"/>
    <property type="molecule type" value="Genomic_DNA"/>
</dbReference>
<evidence type="ECO:0000313" key="4">
    <source>
        <dbReference type="Proteomes" id="UP001642406"/>
    </source>
</evidence>